<dbReference type="KEGG" id="epi:Q3V30_02950"/>
<name>A0AA50HNN5_9GAMM</name>
<protein>
    <submittedName>
        <fullName evidence="1">NB-ARC domain-containing protein</fullName>
    </submittedName>
</protein>
<keyword evidence="2" id="KW-1185">Reference proteome</keyword>
<dbReference type="Proteomes" id="UP001228139">
    <property type="component" value="Chromosome"/>
</dbReference>
<evidence type="ECO:0000313" key="2">
    <source>
        <dbReference type="Proteomes" id="UP001228139"/>
    </source>
</evidence>
<dbReference type="AlphaFoldDB" id="A0AA50HNN5"/>
<reference evidence="1 2" key="1">
    <citation type="submission" date="2023-07" db="EMBL/GenBank/DDBJ databases">
        <title>Pathogenic bacteria of pear tree diseases.</title>
        <authorList>
            <person name="Zhang Z."/>
            <person name="He L."/>
            <person name="Huang R."/>
        </authorList>
    </citation>
    <scope>NUCLEOTIDE SEQUENCE [LARGE SCALE GENOMIC DNA]</scope>
    <source>
        <strain evidence="1 2">DE2</strain>
    </source>
</reference>
<accession>A0AA50HNN5</accession>
<gene>
    <name evidence="1" type="ORF">Q3V30_02950</name>
</gene>
<proteinExistence type="predicted"/>
<sequence length="860" mass="98999">MQVFIDQIMRKVETSKSESDFTFFFNLLVAGEALTKLIALTVTASLKNDKDRHQYRILHGLVRANGIGEWSRSIEDLLTGTASQYLPDAMRTHQTEFTKKCPEAEWQYQSVQDLYLAMKCFNLLPDSIPVKRDLKMWFKGFTELRNATRGHGATMSKAASAAAPHLEKSIRRIIDNLSLLKLPSAYLKRNMSGKFRVTPLNIINEHLEEVKKTDIYSYEEGVYVYLDKLILIPLLKSDPDLKDFYIANGGFTHSHYEMLSYVTDDKIHEESKNYTAPKGQLPPSESEGLGVLMTYGNCFSNVPGLSYDYINRGELENELYELLIDDRHIAITLLGRGGIGKTSLALKVIPRLYDTERFDAIVWFSSRDIDLSSNGAKLVRADVMSNKDIAHYYSRLFKSDEEVKKKDFDPISYFQGQLTKADAGATLFIFDNFETVDNPIETYKWVDTFVRNPNKILVTTRLRDFKGDYPLQVQGMSYVESMELIKRTSGNLKVEKLSQDNKDKIYRLSAGHPYIMKVLIGDFARKDTKGNMERLIAGSDEILTALFERTYSVLTPCAQRTFLTLSSWNSAVPRLGLESILMFSLEDALEVEKAVDTLIQYSMIEELKASDGHYFLQLPYVAYSFGNKKLKISSLQHIINTDVILMRKFGVSSIDDKKISLRDNFTRYLSSVHHNEDFHKVHKIILERICYTFNDGWRLLANWAMEPDVLKFNVFAEECIQRYLENEKSEKNKHNAWYVYASIAERLSKPYEQILGLTQASSYESILIDDLSNITNKINHLFKTHEFSLGESIKEELLIKLFTLIYKRRNEADAIACSRFAWLGLHLNKEREAKSLIEIGLRNEPGNIFCQRLKRKFERE</sequence>
<organism evidence="1 2">
    <name type="scientific">Erwinia pyri</name>
    <dbReference type="NCBI Taxonomy" id="3062598"/>
    <lineage>
        <taxon>Bacteria</taxon>
        <taxon>Pseudomonadati</taxon>
        <taxon>Pseudomonadota</taxon>
        <taxon>Gammaproteobacteria</taxon>
        <taxon>Enterobacterales</taxon>
        <taxon>Erwiniaceae</taxon>
        <taxon>Erwinia</taxon>
    </lineage>
</organism>
<evidence type="ECO:0000313" key="1">
    <source>
        <dbReference type="EMBL" id="WLS79492.1"/>
    </source>
</evidence>
<dbReference type="InterPro" id="IPR027417">
    <property type="entry name" value="P-loop_NTPase"/>
</dbReference>
<dbReference type="SUPFAM" id="SSF52540">
    <property type="entry name" value="P-loop containing nucleoside triphosphate hydrolases"/>
    <property type="match status" value="1"/>
</dbReference>
<dbReference type="EMBL" id="CP132353">
    <property type="protein sequence ID" value="WLS79492.1"/>
    <property type="molecule type" value="Genomic_DNA"/>
</dbReference>
<dbReference type="RefSeq" id="WP_306210319.1">
    <property type="nucleotide sequence ID" value="NZ_CP132353.1"/>
</dbReference>
<dbReference type="Gene3D" id="3.40.50.300">
    <property type="entry name" value="P-loop containing nucleotide triphosphate hydrolases"/>
    <property type="match status" value="1"/>
</dbReference>
<dbReference type="GO" id="GO:0043531">
    <property type="term" value="F:ADP binding"/>
    <property type="evidence" value="ECO:0007669"/>
    <property type="project" value="InterPro"/>
</dbReference>